<dbReference type="SUPFAM" id="SSF52922">
    <property type="entry name" value="TK C-terminal domain-like"/>
    <property type="match status" value="1"/>
</dbReference>
<protein>
    <recommendedName>
        <fullName evidence="3 7">Pyruvate dehydrogenase E1 component subunit beta</fullName>
        <ecNumber evidence="2 7">1.2.4.1</ecNumber>
    </recommendedName>
</protein>
<dbReference type="PANTHER" id="PTHR11624:SF96">
    <property type="entry name" value="PYRUVATE DEHYDROGENASE E1 COMPONENT SUBUNIT BETA, MITOCHONDRIAL"/>
    <property type="match status" value="1"/>
</dbReference>
<dbReference type="AlphaFoldDB" id="B4CZU8"/>
<keyword evidence="4 7" id="KW-0560">Oxidoreductase</keyword>
<reference evidence="9 10" key="1">
    <citation type="journal article" date="2011" name="J. Bacteriol.">
        <title>Genome sequence of Chthoniobacter flavus Ellin428, an aerobic heterotrophic soil bacterium.</title>
        <authorList>
            <person name="Kant R."/>
            <person name="van Passel M.W."/>
            <person name="Palva A."/>
            <person name="Lucas S."/>
            <person name="Lapidus A."/>
            <person name="Glavina Del Rio T."/>
            <person name="Dalin E."/>
            <person name="Tice H."/>
            <person name="Bruce D."/>
            <person name="Goodwin L."/>
            <person name="Pitluck S."/>
            <person name="Larimer F.W."/>
            <person name="Land M.L."/>
            <person name="Hauser L."/>
            <person name="Sangwan P."/>
            <person name="de Vos W.M."/>
            <person name="Janssen P.H."/>
            <person name="Smidt H."/>
        </authorList>
    </citation>
    <scope>NUCLEOTIDE SEQUENCE [LARGE SCALE GENOMIC DNA]</scope>
    <source>
        <strain evidence="9 10">Ellin428</strain>
    </source>
</reference>
<dbReference type="SMART" id="SM00861">
    <property type="entry name" value="Transket_pyr"/>
    <property type="match status" value="1"/>
</dbReference>
<dbReference type="InterPro" id="IPR005475">
    <property type="entry name" value="Transketolase-like_Pyr-bd"/>
</dbReference>
<dbReference type="eggNOG" id="COG0022">
    <property type="taxonomic scope" value="Bacteria"/>
</dbReference>
<dbReference type="Gene3D" id="3.40.50.920">
    <property type="match status" value="1"/>
</dbReference>
<proteinExistence type="predicted"/>
<dbReference type="InParanoid" id="B4CZU8"/>
<keyword evidence="10" id="KW-1185">Reference proteome</keyword>
<comment type="caution">
    <text evidence="9">The sequence shown here is derived from an EMBL/GenBank/DDBJ whole genome shotgun (WGS) entry which is preliminary data.</text>
</comment>
<dbReference type="Proteomes" id="UP000005824">
    <property type="component" value="Unassembled WGS sequence"/>
</dbReference>
<evidence type="ECO:0000256" key="2">
    <source>
        <dbReference type="ARBA" id="ARBA00012281"/>
    </source>
</evidence>
<evidence type="ECO:0000256" key="3">
    <source>
        <dbReference type="ARBA" id="ARBA00016138"/>
    </source>
</evidence>
<dbReference type="STRING" id="497964.CfE428DRAFT_2186"/>
<dbReference type="PANTHER" id="PTHR11624">
    <property type="entry name" value="DEHYDROGENASE RELATED"/>
    <property type="match status" value="1"/>
</dbReference>
<dbReference type="InterPro" id="IPR029061">
    <property type="entry name" value="THDP-binding"/>
</dbReference>
<evidence type="ECO:0000259" key="8">
    <source>
        <dbReference type="SMART" id="SM00861"/>
    </source>
</evidence>
<feature type="domain" description="Transketolase-like pyrimidine-binding" evidence="8">
    <location>
        <begin position="11"/>
        <end position="186"/>
    </location>
</feature>
<comment type="catalytic activity">
    <reaction evidence="7">
        <text>N(6)-[(R)-lipoyl]-L-lysyl-[protein] + pyruvate + H(+) = N(6)-[(R)-S(8)-acetyldihydrolipoyl]-L-lysyl-[protein] + CO2</text>
        <dbReference type="Rhea" id="RHEA:19189"/>
        <dbReference type="Rhea" id="RHEA-COMP:10474"/>
        <dbReference type="Rhea" id="RHEA-COMP:10478"/>
        <dbReference type="ChEBI" id="CHEBI:15361"/>
        <dbReference type="ChEBI" id="CHEBI:15378"/>
        <dbReference type="ChEBI" id="CHEBI:16526"/>
        <dbReference type="ChEBI" id="CHEBI:83099"/>
        <dbReference type="ChEBI" id="CHEBI:83111"/>
        <dbReference type="EC" id="1.2.4.1"/>
    </reaction>
</comment>
<dbReference type="InterPro" id="IPR027110">
    <property type="entry name" value="PDHB_mito-type"/>
</dbReference>
<dbReference type="EMBL" id="ABVL01000005">
    <property type="protein sequence ID" value="EDY20262.1"/>
    <property type="molecule type" value="Genomic_DNA"/>
</dbReference>
<evidence type="ECO:0000256" key="1">
    <source>
        <dbReference type="ARBA" id="ARBA00001964"/>
    </source>
</evidence>
<keyword evidence="6 7" id="KW-0670">Pyruvate</keyword>
<evidence type="ECO:0000256" key="7">
    <source>
        <dbReference type="RuleBase" id="RU364074"/>
    </source>
</evidence>
<dbReference type="EC" id="1.2.4.1" evidence="2 7"/>
<dbReference type="GO" id="GO:0006086">
    <property type="term" value="P:pyruvate decarboxylation to acetyl-CoA"/>
    <property type="evidence" value="ECO:0007669"/>
    <property type="project" value="InterPro"/>
</dbReference>
<dbReference type="Pfam" id="PF02780">
    <property type="entry name" value="Transketolase_C"/>
    <property type="match status" value="1"/>
</dbReference>
<dbReference type="InterPro" id="IPR033248">
    <property type="entry name" value="Transketolase_C"/>
</dbReference>
<gene>
    <name evidence="9" type="ORF">CfE428DRAFT_2186</name>
</gene>
<dbReference type="SUPFAM" id="SSF52518">
    <property type="entry name" value="Thiamin diphosphate-binding fold (THDP-binding)"/>
    <property type="match status" value="1"/>
</dbReference>
<keyword evidence="5 7" id="KW-0786">Thiamine pyrophosphate</keyword>
<accession>B4CZU8</accession>
<evidence type="ECO:0000256" key="6">
    <source>
        <dbReference type="ARBA" id="ARBA00023317"/>
    </source>
</evidence>
<dbReference type="InterPro" id="IPR009014">
    <property type="entry name" value="Transketo_C/PFOR_II"/>
</dbReference>
<sequence length="348" mass="38346">MTNTGERSTSERIIENLNRALHALLDGDDRVFFLGEDVLDPYGGAFKAARGLSTKYPDRVLTTPISELGFVGVANGLSLAGQRPIVEIMFGDFIFLAFDQIINFAAKSVSMYGRRVPHHLLIRCPVGGHRGYGATHSQSVQKHFLGVPDLDLFELSPLHDNTALLPRILARDHPGILFESKVLYAQPQLGEGAIDDLFTCEFLDEERMTAHVFVDRDPQAILIASGGSFPACWQAARQLLLEHEIEVQIVVPFQLYPFEVQSLAPLLSTAPALYVVEEGTAGGTWGAEVAAVVAEAWPHRAPVRLIHSADSIIPSARHLERDVLVQPENIVKRVSTDLHAIHPRSHHQ</sequence>
<comment type="function">
    <text evidence="7">The pyruvate dehydrogenase complex catalyzes the overall conversion of pyruvate to acetyl-CoA and CO2.</text>
</comment>
<name>B4CZU8_9BACT</name>
<evidence type="ECO:0000256" key="4">
    <source>
        <dbReference type="ARBA" id="ARBA00023002"/>
    </source>
</evidence>
<evidence type="ECO:0000256" key="5">
    <source>
        <dbReference type="ARBA" id="ARBA00023052"/>
    </source>
</evidence>
<dbReference type="GO" id="GO:0004739">
    <property type="term" value="F:pyruvate dehydrogenase (acetyl-transferring) activity"/>
    <property type="evidence" value="ECO:0007669"/>
    <property type="project" value="UniProtKB-UniRule"/>
</dbReference>
<evidence type="ECO:0000313" key="9">
    <source>
        <dbReference type="EMBL" id="EDY20262.1"/>
    </source>
</evidence>
<comment type="cofactor">
    <cofactor evidence="1 7">
        <name>thiamine diphosphate</name>
        <dbReference type="ChEBI" id="CHEBI:58937"/>
    </cofactor>
</comment>
<dbReference type="RefSeq" id="WP_006979511.1">
    <property type="nucleotide sequence ID" value="NZ_ABVL01000005.1"/>
</dbReference>
<dbReference type="Pfam" id="PF02779">
    <property type="entry name" value="Transket_pyr"/>
    <property type="match status" value="1"/>
</dbReference>
<dbReference type="Gene3D" id="3.40.50.970">
    <property type="match status" value="1"/>
</dbReference>
<organism evidence="9 10">
    <name type="scientific">Chthoniobacter flavus Ellin428</name>
    <dbReference type="NCBI Taxonomy" id="497964"/>
    <lineage>
        <taxon>Bacteria</taxon>
        <taxon>Pseudomonadati</taxon>
        <taxon>Verrucomicrobiota</taxon>
        <taxon>Spartobacteria</taxon>
        <taxon>Chthoniobacterales</taxon>
        <taxon>Chthoniobacteraceae</taxon>
        <taxon>Chthoniobacter</taxon>
    </lineage>
</organism>
<evidence type="ECO:0000313" key="10">
    <source>
        <dbReference type="Proteomes" id="UP000005824"/>
    </source>
</evidence>